<reference evidence="5" key="1">
    <citation type="journal article" date="2023" name="Mol. Biol. Evol.">
        <title>Third-Generation Sequencing Reveals the Adaptive Role of the Epigenome in Three Deep-Sea Polychaetes.</title>
        <authorList>
            <person name="Perez M."/>
            <person name="Aroh O."/>
            <person name="Sun Y."/>
            <person name="Lan Y."/>
            <person name="Juniper S.K."/>
            <person name="Young C.R."/>
            <person name="Angers B."/>
            <person name="Qian P.Y."/>
        </authorList>
    </citation>
    <scope>NUCLEOTIDE SEQUENCE</scope>
    <source>
        <strain evidence="5">P08H-3</strain>
    </source>
</reference>
<dbReference type="Pfam" id="PF13855">
    <property type="entry name" value="LRR_8"/>
    <property type="match status" value="1"/>
</dbReference>
<dbReference type="PANTHER" id="PTHR45842">
    <property type="entry name" value="SYNAPTIC ADHESION-LIKE MOLECULE SALM"/>
    <property type="match status" value="1"/>
</dbReference>
<keyword evidence="4" id="KW-0325">Glycoprotein</keyword>
<keyword evidence="6" id="KW-1185">Reference proteome</keyword>
<protein>
    <submittedName>
        <fullName evidence="5">Uncharacterized protein</fullName>
    </submittedName>
</protein>
<name>A0AAD9JQV8_9ANNE</name>
<dbReference type="EMBL" id="JAODUP010000186">
    <property type="protein sequence ID" value="KAK2157713.1"/>
    <property type="molecule type" value="Genomic_DNA"/>
</dbReference>
<dbReference type="InterPro" id="IPR032675">
    <property type="entry name" value="LRR_dom_sf"/>
</dbReference>
<dbReference type="InterPro" id="IPR001611">
    <property type="entry name" value="Leu-rich_rpt"/>
</dbReference>
<sequence>MIFRGGPSRIRNSIIGRRRISSPKRLSSVDDQMRKMTSNKGVADLALMTAVVVTLAGRSQAITAFTVNTYNRSDTNITAVPGDIPAHVSVIILEGNEISSIDSFGSFGLLDSLFLGRNALTEFPNVTSSGSRLRILRLNGNRIARIVIDRLDRLTALEQLDLSHNYLSFIPDIFALSETLTQLNLNDNNLSAFPFFRKMGRSLRILLLANNRIPLIPQQALQYLPSIMELDIDNNALNEFPDLTPVGACLQELHLSSNWIQHAPNDLLRRLETLTVLEMNRCGLLQIPDFRSSSSRTTLTVLGLSGNNIRSIPLSRLLPLGALMLISLSGNPLRQLPNLCHLAAPMKIRLPDESMVCDCHMRWLIYAELFHVRVLDRDLVRPCAVPSSLFGATWDEIRFENLTCKGYRMKQARPRRIGETFRCDLTDSKRWTRARSPLHCAAYCLELNGCHYFRFLDDARDEWTANCGQVRINRALASCGHLARQIALNISSD</sequence>
<dbReference type="SUPFAM" id="SSF52058">
    <property type="entry name" value="L domain-like"/>
    <property type="match status" value="1"/>
</dbReference>
<evidence type="ECO:0000256" key="3">
    <source>
        <dbReference type="ARBA" id="ARBA00022737"/>
    </source>
</evidence>
<accession>A0AAD9JQV8</accession>
<proteinExistence type="predicted"/>
<dbReference type="InterPro" id="IPR050467">
    <property type="entry name" value="LRFN"/>
</dbReference>
<dbReference type="SMART" id="SM00369">
    <property type="entry name" value="LRR_TYP"/>
    <property type="match status" value="6"/>
</dbReference>
<dbReference type="InterPro" id="IPR003591">
    <property type="entry name" value="Leu-rich_rpt_typical-subtyp"/>
</dbReference>
<keyword evidence="3" id="KW-0677">Repeat</keyword>
<gene>
    <name evidence="5" type="ORF">LSH36_186g03004</name>
</gene>
<dbReference type="SMART" id="SM00364">
    <property type="entry name" value="LRR_BAC"/>
    <property type="match status" value="4"/>
</dbReference>
<evidence type="ECO:0000313" key="6">
    <source>
        <dbReference type="Proteomes" id="UP001208570"/>
    </source>
</evidence>
<dbReference type="PROSITE" id="PS51450">
    <property type="entry name" value="LRR"/>
    <property type="match status" value="3"/>
</dbReference>
<dbReference type="AlphaFoldDB" id="A0AAD9JQV8"/>
<evidence type="ECO:0000313" key="5">
    <source>
        <dbReference type="EMBL" id="KAK2157713.1"/>
    </source>
</evidence>
<keyword evidence="2" id="KW-0732">Signal</keyword>
<dbReference type="Proteomes" id="UP001208570">
    <property type="component" value="Unassembled WGS sequence"/>
</dbReference>
<evidence type="ECO:0000256" key="2">
    <source>
        <dbReference type="ARBA" id="ARBA00022729"/>
    </source>
</evidence>
<keyword evidence="1" id="KW-0433">Leucine-rich repeat</keyword>
<dbReference type="PANTHER" id="PTHR45842:SF12">
    <property type="entry name" value="KEKKON 5, ISOFORM A"/>
    <property type="match status" value="1"/>
</dbReference>
<comment type="caution">
    <text evidence="5">The sequence shown here is derived from an EMBL/GenBank/DDBJ whole genome shotgun (WGS) entry which is preliminary data.</text>
</comment>
<dbReference type="Gene3D" id="3.80.10.10">
    <property type="entry name" value="Ribonuclease Inhibitor"/>
    <property type="match status" value="2"/>
</dbReference>
<organism evidence="5 6">
    <name type="scientific">Paralvinella palmiformis</name>
    <dbReference type="NCBI Taxonomy" id="53620"/>
    <lineage>
        <taxon>Eukaryota</taxon>
        <taxon>Metazoa</taxon>
        <taxon>Spiralia</taxon>
        <taxon>Lophotrochozoa</taxon>
        <taxon>Annelida</taxon>
        <taxon>Polychaeta</taxon>
        <taxon>Sedentaria</taxon>
        <taxon>Canalipalpata</taxon>
        <taxon>Terebellida</taxon>
        <taxon>Terebelliformia</taxon>
        <taxon>Alvinellidae</taxon>
        <taxon>Paralvinella</taxon>
    </lineage>
</organism>
<evidence type="ECO:0000256" key="1">
    <source>
        <dbReference type="ARBA" id="ARBA00022614"/>
    </source>
</evidence>
<evidence type="ECO:0000256" key="4">
    <source>
        <dbReference type="ARBA" id="ARBA00023180"/>
    </source>
</evidence>